<dbReference type="InterPro" id="IPR036259">
    <property type="entry name" value="MFS_trans_sf"/>
</dbReference>
<evidence type="ECO:0000256" key="5">
    <source>
        <dbReference type="SAM" id="Phobius"/>
    </source>
</evidence>
<dbReference type="FunFam" id="1.20.1720.10:FF:000012">
    <property type="entry name" value="MFS toxin efflux pump (AflT)"/>
    <property type="match status" value="1"/>
</dbReference>
<evidence type="ECO:0000313" key="7">
    <source>
        <dbReference type="EMBL" id="KNG86731.1"/>
    </source>
</evidence>
<accession>A0A0L1J4J5</accession>
<dbReference type="Pfam" id="PF07690">
    <property type="entry name" value="MFS_1"/>
    <property type="match status" value="1"/>
</dbReference>
<feature type="transmembrane region" description="Helical" evidence="5">
    <location>
        <begin position="105"/>
        <end position="124"/>
    </location>
</feature>
<feature type="transmembrane region" description="Helical" evidence="5">
    <location>
        <begin position="525"/>
        <end position="543"/>
    </location>
</feature>
<evidence type="ECO:0000259" key="6">
    <source>
        <dbReference type="PROSITE" id="PS50850"/>
    </source>
</evidence>
<comment type="subcellular location">
    <subcellularLocation>
        <location evidence="1">Membrane</location>
        <topology evidence="1">Multi-pass membrane protein</topology>
    </subcellularLocation>
</comment>
<evidence type="ECO:0000256" key="3">
    <source>
        <dbReference type="ARBA" id="ARBA00022989"/>
    </source>
</evidence>
<keyword evidence="8" id="KW-1185">Reference proteome</keyword>
<feature type="transmembrane region" description="Helical" evidence="5">
    <location>
        <begin position="328"/>
        <end position="350"/>
    </location>
</feature>
<feature type="domain" description="Major facilitator superfamily (MFS) profile" evidence="6">
    <location>
        <begin position="40"/>
        <end position="551"/>
    </location>
</feature>
<reference evidence="7 8" key="1">
    <citation type="submission" date="2014-06" db="EMBL/GenBank/DDBJ databases">
        <title>The Genome of the Aflatoxigenic Filamentous Fungus Aspergillus nomius.</title>
        <authorList>
            <person name="Moore M.G."/>
            <person name="Shannon B.M."/>
            <person name="Brian M.M."/>
        </authorList>
    </citation>
    <scope>NUCLEOTIDE SEQUENCE [LARGE SCALE GENOMIC DNA]</scope>
    <source>
        <strain evidence="7 8">NRRL 13137</strain>
    </source>
</reference>
<dbReference type="CDD" id="cd17502">
    <property type="entry name" value="MFS_Azr1_MDR_like"/>
    <property type="match status" value="1"/>
</dbReference>
<protein>
    <recommendedName>
        <fullName evidence="6">Major facilitator superfamily (MFS) profile domain-containing protein</fullName>
    </recommendedName>
</protein>
<dbReference type="InterPro" id="IPR020846">
    <property type="entry name" value="MFS_dom"/>
</dbReference>
<dbReference type="GO" id="GO:0005886">
    <property type="term" value="C:plasma membrane"/>
    <property type="evidence" value="ECO:0007669"/>
    <property type="project" value="TreeGrafter"/>
</dbReference>
<dbReference type="SUPFAM" id="SSF103473">
    <property type="entry name" value="MFS general substrate transporter"/>
    <property type="match status" value="1"/>
</dbReference>
<keyword evidence="2 5" id="KW-0812">Transmembrane</keyword>
<keyword evidence="4 5" id="KW-0472">Membrane</keyword>
<dbReference type="Proteomes" id="UP000037505">
    <property type="component" value="Unassembled WGS sequence"/>
</dbReference>
<gene>
    <name evidence="7" type="ORF">ANOM_005175</name>
</gene>
<feature type="transmembrane region" description="Helical" evidence="5">
    <location>
        <begin position="130"/>
        <end position="151"/>
    </location>
</feature>
<evidence type="ECO:0000256" key="1">
    <source>
        <dbReference type="ARBA" id="ARBA00004141"/>
    </source>
</evidence>
<feature type="transmembrane region" description="Helical" evidence="5">
    <location>
        <begin position="454"/>
        <end position="478"/>
    </location>
</feature>
<feature type="transmembrane region" description="Helical" evidence="5">
    <location>
        <begin position="34"/>
        <end position="53"/>
    </location>
</feature>
<dbReference type="PROSITE" id="PS50850">
    <property type="entry name" value="MFS"/>
    <property type="match status" value="1"/>
</dbReference>
<dbReference type="GeneID" id="26806979"/>
<feature type="transmembrane region" description="Helical" evidence="5">
    <location>
        <begin position="234"/>
        <end position="255"/>
    </location>
</feature>
<name>A0A0L1J4J5_ASPN3</name>
<dbReference type="AlphaFoldDB" id="A0A0L1J4J5"/>
<dbReference type="InterPro" id="IPR011701">
    <property type="entry name" value="MFS"/>
</dbReference>
<dbReference type="PANTHER" id="PTHR23501:SF199">
    <property type="entry name" value="MFS EFFLUX TRANSPORTER INPD-RELATED"/>
    <property type="match status" value="1"/>
</dbReference>
<dbReference type="Gene3D" id="1.20.1250.20">
    <property type="entry name" value="MFS general substrate transporter like domains"/>
    <property type="match status" value="1"/>
</dbReference>
<feature type="transmembrane region" description="Helical" evidence="5">
    <location>
        <begin position="267"/>
        <end position="284"/>
    </location>
</feature>
<dbReference type="GO" id="GO:0022857">
    <property type="term" value="F:transmembrane transporter activity"/>
    <property type="evidence" value="ECO:0007669"/>
    <property type="project" value="InterPro"/>
</dbReference>
<sequence>MSPNPPTENEGIVTDVSESTIYGEAPDTDNYVKFSSLLLLSIILCLATLCVAVDNTITSTAVPRITHDFHSIEDVGWYAAIYPLTSCAFQPSFGKIYTLFSNKPVFLAALLIFEIGSTVCATAPNSNVFIFGRALAGLGSAGIQAGTTLILAECVPLHRRPTWNSIVGSMFAVGSVAGPLLGGAFSDSTTWRWCFYINLPIGGVIIIFIAFFYRRRGGARVLESARLCNQIARFDLAGTFTFVSATICLLLALSWGGTTYAWDNPRIIALLTVAGVVFCSFAFIEYWTQDRAIVPLRLLRRRSISAAIWYSLCLGGVFFVRMSNPDFISIWLTNMLPPPQVNVFYIPLWFQMVDGVSAVKSAILFIPFMLSVVGGFMISGFGTATTGYYTPFVYAGSMFMSIGTGLLMTVRPHHTSRAKWVGYQILCGAGIGLGEEQGLYMVQTTLPEDDVATGVGLILFAQTFGGALFVSVAQAVFLRNISEALKTMAPNLDPHSVLDGTSINSSYAQASPELQAGYGMAIKDALRVGLVLATVSSLGAVLYDWKSMKTKRDDGNNEPNRDRRLEPTETFRYWI</sequence>
<dbReference type="EMBL" id="JNOM01000105">
    <property type="protein sequence ID" value="KNG86731.1"/>
    <property type="molecule type" value="Genomic_DNA"/>
</dbReference>
<feature type="transmembrane region" description="Helical" evidence="5">
    <location>
        <begin position="362"/>
        <end position="382"/>
    </location>
</feature>
<dbReference type="OrthoDB" id="10021397at2759"/>
<evidence type="ECO:0000256" key="2">
    <source>
        <dbReference type="ARBA" id="ARBA00022692"/>
    </source>
</evidence>
<keyword evidence="3 5" id="KW-1133">Transmembrane helix</keyword>
<dbReference type="PANTHER" id="PTHR23501">
    <property type="entry name" value="MAJOR FACILITATOR SUPERFAMILY"/>
    <property type="match status" value="1"/>
</dbReference>
<feature type="transmembrane region" description="Helical" evidence="5">
    <location>
        <begin position="163"/>
        <end position="184"/>
    </location>
</feature>
<comment type="caution">
    <text evidence="7">The sequence shown here is derived from an EMBL/GenBank/DDBJ whole genome shotgun (WGS) entry which is preliminary data.</text>
</comment>
<organism evidence="7 8">
    <name type="scientific">Aspergillus nomiae NRRL (strain ATCC 15546 / NRRL 13137 / CBS 260.88 / M93)</name>
    <dbReference type="NCBI Taxonomy" id="1509407"/>
    <lineage>
        <taxon>Eukaryota</taxon>
        <taxon>Fungi</taxon>
        <taxon>Dikarya</taxon>
        <taxon>Ascomycota</taxon>
        <taxon>Pezizomycotina</taxon>
        <taxon>Eurotiomycetes</taxon>
        <taxon>Eurotiomycetidae</taxon>
        <taxon>Eurotiales</taxon>
        <taxon>Aspergillaceae</taxon>
        <taxon>Aspergillus</taxon>
        <taxon>Aspergillus subgen. Circumdati</taxon>
    </lineage>
</organism>
<feature type="transmembrane region" description="Helical" evidence="5">
    <location>
        <begin position="304"/>
        <end position="322"/>
    </location>
</feature>
<evidence type="ECO:0000313" key="8">
    <source>
        <dbReference type="Proteomes" id="UP000037505"/>
    </source>
</evidence>
<dbReference type="RefSeq" id="XP_015407654.1">
    <property type="nucleotide sequence ID" value="XM_015550432.1"/>
</dbReference>
<evidence type="ECO:0000256" key="4">
    <source>
        <dbReference type="ARBA" id="ARBA00023136"/>
    </source>
</evidence>
<feature type="transmembrane region" description="Helical" evidence="5">
    <location>
        <begin position="388"/>
        <end position="408"/>
    </location>
</feature>
<feature type="transmembrane region" description="Helical" evidence="5">
    <location>
        <begin position="190"/>
        <end position="213"/>
    </location>
</feature>
<proteinExistence type="predicted"/>
<dbReference type="PRINTS" id="PR01036">
    <property type="entry name" value="TCRTETB"/>
</dbReference>